<evidence type="ECO:0000313" key="3">
    <source>
        <dbReference type="Proteomes" id="UP000466396"/>
    </source>
</evidence>
<proteinExistence type="predicted"/>
<feature type="compositionally biased region" description="Polar residues" evidence="1">
    <location>
        <begin position="99"/>
        <end position="112"/>
    </location>
</feature>
<keyword evidence="3" id="KW-1185">Reference proteome</keyword>
<organism evidence="2 3">
    <name type="scientific">Mycobacterium lacus</name>
    <dbReference type="NCBI Taxonomy" id="169765"/>
    <lineage>
        <taxon>Bacteria</taxon>
        <taxon>Bacillati</taxon>
        <taxon>Actinomycetota</taxon>
        <taxon>Actinomycetes</taxon>
        <taxon>Mycobacteriales</taxon>
        <taxon>Mycobacteriaceae</taxon>
        <taxon>Mycobacterium</taxon>
    </lineage>
</organism>
<gene>
    <name evidence="2" type="ORF">MLAC_20370</name>
</gene>
<accession>A0A7I7NK78</accession>
<name>A0A7I7NK78_9MYCO</name>
<dbReference type="EMBL" id="AP022581">
    <property type="protein sequence ID" value="BBX96743.1"/>
    <property type="molecule type" value="Genomic_DNA"/>
</dbReference>
<feature type="region of interest" description="Disordered" evidence="1">
    <location>
        <begin position="1"/>
        <end position="126"/>
    </location>
</feature>
<evidence type="ECO:0000313" key="2">
    <source>
        <dbReference type="EMBL" id="BBX96743.1"/>
    </source>
</evidence>
<protein>
    <submittedName>
        <fullName evidence="2">Uncharacterized protein</fullName>
    </submittedName>
</protein>
<feature type="compositionally biased region" description="Polar residues" evidence="1">
    <location>
        <begin position="1"/>
        <end position="13"/>
    </location>
</feature>
<dbReference type="Proteomes" id="UP000466396">
    <property type="component" value="Chromosome"/>
</dbReference>
<evidence type="ECO:0000256" key="1">
    <source>
        <dbReference type="SAM" id="MobiDB-lite"/>
    </source>
</evidence>
<sequence length="126" mass="13262">MTAEPRTTANTGCPNRRASESRSTTNIPPPSDQPTPSAAPAYALHRPSGARPLCRLNSTKTVGVALTVTPPASARSHSPDRSEPTAICNATNDDEHAVSTDTAGPSNPSTYDTRPEATLEVMPVRR</sequence>
<dbReference type="KEGG" id="mlj:MLAC_20370"/>
<dbReference type="AlphaFoldDB" id="A0A7I7NK78"/>
<reference evidence="2 3" key="1">
    <citation type="journal article" date="2019" name="Emerg. Microbes Infect.">
        <title>Comprehensive subspecies identification of 175 nontuberculous mycobacteria species based on 7547 genomic profiles.</title>
        <authorList>
            <person name="Matsumoto Y."/>
            <person name="Kinjo T."/>
            <person name="Motooka D."/>
            <person name="Nabeya D."/>
            <person name="Jung N."/>
            <person name="Uechi K."/>
            <person name="Horii T."/>
            <person name="Iida T."/>
            <person name="Fujita J."/>
            <person name="Nakamura S."/>
        </authorList>
    </citation>
    <scope>NUCLEOTIDE SEQUENCE [LARGE SCALE GENOMIC DNA]</scope>
    <source>
        <strain evidence="2 3">JCM 15657</strain>
    </source>
</reference>